<reference evidence="3 4" key="1">
    <citation type="submission" date="2014-09" db="EMBL/GenBank/DDBJ databases">
        <authorList>
            <person name="Ellenberger Sabrina"/>
        </authorList>
    </citation>
    <scope>NUCLEOTIDE SEQUENCE [LARGE SCALE GENOMIC DNA]</scope>
    <source>
        <strain evidence="3 4">CBS 412.66</strain>
    </source>
</reference>
<protein>
    <recommendedName>
        <fullName evidence="5">Carbohydrate-binding module family 19 domain-containing protein</fullName>
    </recommendedName>
</protein>
<organism evidence="3 4">
    <name type="scientific">Parasitella parasitica</name>
    <dbReference type="NCBI Taxonomy" id="35722"/>
    <lineage>
        <taxon>Eukaryota</taxon>
        <taxon>Fungi</taxon>
        <taxon>Fungi incertae sedis</taxon>
        <taxon>Mucoromycota</taxon>
        <taxon>Mucoromycotina</taxon>
        <taxon>Mucoromycetes</taxon>
        <taxon>Mucorales</taxon>
        <taxon>Mucorineae</taxon>
        <taxon>Mucoraceae</taxon>
        <taxon>Parasitella</taxon>
    </lineage>
</organism>
<gene>
    <name evidence="3" type="primary">PARPA_12202.1 scaffold 44939</name>
</gene>
<dbReference type="Proteomes" id="UP000054107">
    <property type="component" value="Unassembled WGS sequence"/>
</dbReference>
<feature type="region of interest" description="Disordered" evidence="1">
    <location>
        <begin position="101"/>
        <end position="125"/>
    </location>
</feature>
<accession>A0A0B7NKF5</accession>
<evidence type="ECO:0000313" key="3">
    <source>
        <dbReference type="EMBL" id="CEP17902.1"/>
    </source>
</evidence>
<dbReference type="OrthoDB" id="2287982at2759"/>
<dbReference type="EMBL" id="LN733737">
    <property type="protein sequence ID" value="CEP17902.1"/>
    <property type="molecule type" value="Genomic_DNA"/>
</dbReference>
<feature type="chain" id="PRO_5002135466" description="Carbohydrate-binding module family 19 domain-containing protein" evidence="2">
    <location>
        <begin position="20"/>
        <end position="496"/>
    </location>
</feature>
<dbReference type="AlphaFoldDB" id="A0A0B7NKF5"/>
<keyword evidence="4" id="KW-1185">Reference proteome</keyword>
<feature type="signal peptide" evidence="2">
    <location>
        <begin position="1"/>
        <end position="19"/>
    </location>
</feature>
<sequence length="496" mass="54851">MHISTCVAIIALGATLVPAKPLNTDLYHGDDAVESSSIKVEWTDLISSDNEKDIGDSSYYKEFANRAALFNTADQPTHADSNKAPKTKVKMDTMDANQSLFKEDRNSEGLEEGQLTEERVSGNPSDTKYAVISKTQHIADFDSDGILSDVDTRNALTKNEFMRDTTDYVNKEIIDKDIVMPGHTDSKDIPIRTGNPIQGEEQSPIFDIYDALDQALLDPYIEGIDSDLNSEVYEEPGETTLTVPSDQPVDYRSLVAEQIRLAEEQIKIKHDELLQDQEQIENLKRKVHQSFALSTTTFTTGFSMEVVETGPNETMYVYKGIPTTATTTDVAPLITTTTTTTAANADTSMTNQQPPSVVTPLLISIQENETEYAPATSAEINTPLYKLVQKQADQDLYDEATKNPAESDDNTDLVTHMSDTATFDPLNKLELPNGSWTPSCKHVSQGFYCLHPDGKGPTIIQCSGENVGFEFSCGKNMMCYSAGPFDVDCRKNKKFY</sequence>
<keyword evidence="2" id="KW-0732">Signal</keyword>
<evidence type="ECO:0008006" key="5">
    <source>
        <dbReference type="Google" id="ProtNLM"/>
    </source>
</evidence>
<evidence type="ECO:0000256" key="1">
    <source>
        <dbReference type="SAM" id="MobiDB-lite"/>
    </source>
</evidence>
<evidence type="ECO:0000313" key="4">
    <source>
        <dbReference type="Proteomes" id="UP000054107"/>
    </source>
</evidence>
<name>A0A0B7NKF5_9FUNG</name>
<proteinExistence type="predicted"/>
<evidence type="ECO:0000256" key="2">
    <source>
        <dbReference type="SAM" id="SignalP"/>
    </source>
</evidence>